<dbReference type="PANTHER" id="PTHR37290">
    <property type="entry name" value="INNER MEMBRANE PROTEIN YIAA-RELATED"/>
    <property type="match status" value="1"/>
</dbReference>
<organism evidence="3 4">
    <name type="scientific">Parahaliea mediterranea</name>
    <dbReference type="NCBI Taxonomy" id="651086"/>
    <lineage>
        <taxon>Bacteria</taxon>
        <taxon>Pseudomonadati</taxon>
        <taxon>Pseudomonadota</taxon>
        <taxon>Gammaproteobacteria</taxon>
        <taxon>Cellvibrionales</taxon>
        <taxon>Halieaceae</taxon>
        <taxon>Parahaliea</taxon>
    </lineage>
</organism>
<dbReference type="RefSeq" id="WP_206560037.1">
    <property type="nucleotide sequence ID" value="NZ_JAFKCZ010000005.1"/>
</dbReference>
<dbReference type="EMBL" id="JAFKCZ010000005">
    <property type="protein sequence ID" value="MBN7796599.1"/>
    <property type="molecule type" value="Genomic_DNA"/>
</dbReference>
<dbReference type="GO" id="GO:0006974">
    <property type="term" value="P:DNA damage response"/>
    <property type="evidence" value="ECO:0007669"/>
    <property type="project" value="TreeGrafter"/>
</dbReference>
<accession>A0A939DEI2</accession>
<evidence type="ECO:0000259" key="2">
    <source>
        <dbReference type="Pfam" id="PF05360"/>
    </source>
</evidence>
<comment type="caution">
    <text evidence="3">The sequence shown here is derived from an EMBL/GenBank/DDBJ whole genome shotgun (WGS) entry which is preliminary data.</text>
</comment>
<keyword evidence="1" id="KW-0472">Membrane</keyword>
<dbReference type="Pfam" id="PF05360">
    <property type="entry name" value="YiaAB"/>
    <property type="match status" value="1"/>
</dbReference>
<proteinExistence type="predicted"/>
<name>A0A939DEI2_9GAMM</name>
<evidence type="ECO:0000313" key="4">
    <source>
        <dbReference type="Proteomes" id="UP000664303"/>
    </source>
</evidence>
<dbReference type="Proteomes" id="UP000664303">
    <property type="component" value="Unassembled WGS sequence"/>
</dbReference>
<evidence type="ECO:0000313" key="3">
    <source>
        <dbReference type="EMBL" id="MBN7796599.1"/>
    </source>
</evidence>
<gene>
    <name evidence="3" type="ORF">JYP50_08355</name>
</gene>
<reference evidence="3" key="1">
    <citation type="submission" date="2021-02" db="EMBL/GenBank/DDBJ databases">
        <title>PHA producing bacteria isolated from coastal sediment in Guangdong, Shenzhen.</title>
        <authorList>
            <person name="Zheng W."/>
            <person name="Yu S."/>
            <person name="Huang Y."/>
        </authorList>
    </citation>
    <scope>NUCLEOTIDE SEQUENCE</scope>
    <source>
        <strain evidence="3">TN14-10</strain>
    </source>
</reference>
<protein>
    <recommendedName>
        <fullName evidence="2">YiaAB two helix domain-containing protein</fullName>
    </recommendedName>
</protein>
<dbReference type="GO" id="GO:0005886">
    <property type="term" value="C:plasma membrane"/>
    <property type="evidence" value="ECO:0007669"/>
    <property type="project" value="TreeGrafter"/>
</dbReference>
<dbReference type="InterPro" id="IPR038972">
    <property type="entry name" value="YiaA-like"/>
</dbReference>
<dbReference type="InterPro" id="IPR008024">
    <property type="entry name" value="YiaAB"/>
</dbReference>
<keyword evidence="1" id="KW-0812">Transmembrane</keyword>
<feature type="transmembrane region" description="Helical" evidence="1">
    <location>
        <begin position="41"/>
        <end position="59"/>
    </location>
</feature>
<sequence>MDQYELSSTTSAWDFFVRLSFGIAVTATAVGVYMIPGELVVKGYFLISSLFLVFSTITLSKTTRDKHEADRLYNRINEARTHKILREMDSE</sequence>
<feature type="domain" description="YiaAB two helix" evidence="2">
    <location>
        <begin position="15"/>
        <end position="65"/>
    </location>
</feature>
<feature type="transmembrane region" description="Helical" evidence="1">
    <location>
        <begin position="12"/>
        <end position="35"/>
    </location>
</feature>
<keyword evidence="4" id="KW-1185">Reference proteome</keyword>
<evidence type="ECO:0000256" key="1">
    <source>
        <dbReference type="SAM" id="Phobius"/>
    </source>
</evidence>
<dbReference type="AlphaFoldDB" id="A0A939DEI2"/>
<keyword evidence="1" id="KW-1133">Transmembrane helix</keyword>
<dbReference type="PANTHER" id="PTHR37290:SF1">
    <property type="entry name" value="INNER MEMBRANE PROTEIN YIAA"/>
    <property type="match status" value="1"/>
</dbReference>